<keyword evidence="3" id="KW-1185">Reference proteome</keyword>
<dbReference type="EMBL" id="CP060780">
    <property type="protein sequence ID" value="QNP44084.1"/>
    <property type="molecule type" value="Genomic_DNA"/>
</dbReference>
<name>A0ABX6T3R7_9SPHN</name>
<dbReference type="Proteomes" id="UP000516134">
    <property type="component" value="Chromosome"/>
</dbReference>
<accession>A0ABX6T3R7</accession>
<evidence type="ECO:0000259" key="1">
    <source>
        <dbReference type="Pfam" id="PF09832"/>
    </source>
</evidence>
<dbReference type="InterPro" id="IPR018637">
    <property type="entry name" value="DUF2059"/>
</dbReference>
<gene>
    <name evidence="2" type="ORF">H9L15_05930</name>
</gene>
<sequence>MKPALVRFTIKELPAYHERVADLISSRLNAAEIEDLTKFYLTPTGQKLLNGMQQNATVGATLSEVMADPDKPTSYAAVAADHKASTEAATKLIDESDQPALKEFAMKPYFTRVAMMAPAMRKLEQDFSNEPAPEFEAEIEAIMTATLAKFEAAKKK</sequence>
<organism evidence="2 3">
    <name type="scientific">Sphingomonas daechungensis</name>
    <dbReference type="NCBI Taxonomy" id="1176646"/>
    <lineage>
        <taxon>Bacteria</taxon>
        <taxon>Pseudomonadati</taxon>
        <taxon>Pseudomonadota</taxon>
        <taxon>Alphaproteobacteria</taxon>
        <taxon>Sphingomonadales</taxon>
        <taxon>Sphingomonadaceae</taxon>
        <taxon>Sphingomonas</taxon>
    </lineage>
</organism>
<protein>
    <submittedName>
        <fullName evidence="2">DUF2059 domain-containing protein</fullName>
    </submittedName>
</protein>
<reference evidence="2 3" key="1">
    <citation type="submission" date="2020-08" db="EMBL/GenBank/DDBJ databases">
        <title>Genome sequence of Sphingomonas daechungensis KACC 18115T.</title>
        <authorList>
            <person name="Hyun D.-W."/>
            <person name="Bae J.-W."/>
        </authorList>
    </citation>
    <scope>NUCLEOTIDE SEQUENCE [LARGE SCALE GENOMIC DNA]</scope>
    <source>
        <strain evidence="2 3">KACC 18115</strain>
    </source>
</reference>
<evidence type="ECO:0000313" key="3">
    <source>
        <dbReference type="Proteomes" id="UP000516134"/>
    </source>
</evidence>
<dbReference type="RefSeq" id="WP_187715505.1">
    <property type="nucleotide sequence ID" value="NZ_CP060780.1"/>
</dbReference>
<feature type="domain" description="DUF2059" evidence="1">
    <location>
        <begin position="18"/>
        <end position="54"/>
    </location>
</feature>
<dbReference type="Pfam" id="PF09832">
    <property type="entry name" value="DUF2059"/>
    <property type="match status" value="1"/>
</dbReference>
<proteinExistence type="predicted"/>
<evidence type="ECO:0000313" key="2">
    <source>
        <dbReference type="EMBL" id="QNP44084.1"/>
    </source>
</evidence>